<dbReference type="RefSeq" id="YP_004169273.1">
    <property type="nucleotide sequence ID" value="NC_014953.1"/>
</dbReference>
<dbReference type="InterPro" id="IPR035975">
    <property type="entry name" value="E2/EBNA1_C_sf"/>
</dbReference>
<keyword evidence="5 12" id="KW-0597">Phosphoprotein</keyword>
<dbReference type="Pfam" id="PF00508">
    <property type="entry name" value="PPV_E2_N"/>
    <property type="match status" value="1"/>
</dbReference>
<dbReference type="GO" id="GO:0006260">
    <property type="term" value="P:DNA replication"/>
    <property type="evidence" value="ECO:0007669"/>
    <property type="project" value="UniProtKB-KW"/>
</dbReference>
<keyword evidence="8 12" id="KW-0805">Transcription regulation</keyword>
<evidence type="ECO:0000256" key="11">
    <source>
        <dbReference type="ARBA" id="ARBA00023163"/>
    </source>
</evidence>
<dbReference type="InterPro" id="IPR042504">
    <property type="entry name" value="Regulatory_protein_E2_N_2"/>
</dbReference>
<keyword evidence="10 12" id="KW-0010">Activator</keyword>
<proteinExistence type="inferred from homology"/>
<evidence type="ECO:0000313" key="16">
    <source>
        <dbReference type="EMBL" id="ADR77930.1"/>
    </source>
</evidence>
<dbReference type="SUPFAM" id="SSF51332">
    <property type="entry name" value="E2 regulatory, transactivation domain"/>
    <property type="match status" value="1"/>
</dbReference>
<dbReference type="GO" id="GO:0042025">
    <property type="term" value="C:host cell nucleus"/>
    <property type="evidence" value="ECO:0007669"/>
    <property type="project" value="UniProtKB-SubCell"/>
</dbReference>
<protein>
    <recommendedName>
        <fullName evidence="12">Regulatory protein E2</fullName>
    </recommendedName>
</protein>
<dbReference type="GO" id="GO:0000166">
    <property type="term" value="F:nucleotide binding"/>
    <property type="evidence" value="ECO:0007669"/>
    <property type="project" value="UniProtKB-UniRule"/>
</dbReference>
<sequence length="386" mass="44452">MNQQDLTECLDALQNALSDIIEADPSDLDSIIKYYYYLRKFHVLEYYCKKEGYSNLGLHHIPATRVSEHNAKVAIQMGIVLKSLAKSKYAAENWTLRDTSSDQFASPPKNCFKKEGYEVTVWFDNDRENAFPYINWSHIYYQDEDDMWHKTSGKVDYDGLYYVDKDGNKSYFLLFFEDARRYSNNNIWSVHYKNEHIYLPITSSSRRSDPGTTEKPVSTADTTRDTSPTNGRSSTQAEETSAGPSQRGPTLRRRRRGGEGESTESKRRKLTARQSAVPSPEQVGKSHRSIGRANLNRLERLQAEARDPAIVLLRGPANKLKCWRYRWKPKLGSPGFSTVFKWVTQEETHDSRMLLTFNSNGDREHFLKHTQFPKGFSWALGSLDAL</sequence>
<accession>E7BRR7</accession>
<comment type="similarity">
    <text evidence="12">Belongs to the papillomaviridae E2 protein family.</text>
</comment>
<evidence type="ECO:0000256" key="8">
    <source>
        <dbReference type="ARBA" id="ARBA00023015"/>
    </source>
</evidence>
<evidence type="ECO:0000259" key="14">
    <source>
        <dbReference type="Pfam" id="PF00508"/>
    </source>
</evidence>
<reference evidence="16 17" key="1">
    <citation type="journal article" date="2011" name="J. Gen. Virol.">
        <title>Genomic characterization of ten novel cutaneous human papillomaviruses from keratotic lesions of immunosuppressed patients.</title>
        <authorList>
            <person name="Kohler A."/>
            <person name="Gottschling M."/>
            <person name="Manning K."/>
            <person name="Lehmann M.D."/>
            <person name="Schulz E."/>
            <person name="Kruger-Corcoran D."/>
            <person name="Stockfleth E."/>
            <person name="Nindl I."/>
        </authorList>
    </citation>
    <scope>NUCLEOTIDE SEQUENCE [LARGE SCALE GENOMIC DNA]</scope>
</reference>
<feature type="domain" description="Papillomavirus E2 N-terminal" evidence="14">
    <location>
        <begin position="5"/>
        <end position="201"/>
    </location>
</feature>
<evidence type="ECO:0000256" key="10">
    <source>
        <dbReference type="ARBA" id="ARBA00023159"/>
    </source>
</evidence>
<dbReference type="InterPro" id="IPR000427">
    <property type="entry name" value="Papillomavirus_E2_C"/>
</dbReference>
<dbReference type="Proteomes" id="UP000103806">
    <property type="component" value="Segment"/>
</dbReference>
<keyword evidence="6 12" id="KW-1048">Host nucleus</keyword>
<dbReference type="InterPro" id="IPR036050">
    <property type="entry name" value="Regulatory_protein_E2_N"/>
</dbReference>
<dbReference type="KEGG" id="vg:10146729"/>
<feature type="region of interest" description="Disordered" evidence="13">
    <location>
        <begin position="202"/>
        <end position="290"/>
    </location>
</feature>
<comment type="similarity">
    <text evidence="2">Belongs to the papillomaviridae E8^E2C protein family.</text>
</comment>
<evidence type="ECO:0000256" key="12">
    <source>
        <dbReference type="HAMAP-Rule" id="MF_04001"/>
    </source>
</evidence>
<dbReference type="GO" id="GO:0003677">
    <property type="term" value="F:DNA binding"/>
    <property type="evidence" value="ECO:0007669"/>
    <property type="project" value="UniProtKB-UniRule"/>
</dbReference>
<dbReference type="SUPFAM" id="SSF54957">
    <property type="entry name" value="Viral DNA-binding domain"/>
    <property type="match status" value="1"/>
</dbReference>
<dbReference type="Gene3D" id="2.170.200.10">
    <property type="entry name" value="Papillomavirus E2 early protein domain"/>
    <property type="match status" value="1"/>
</dbReference>
<keyword evidence="4 12" id="KW-0244">Early protein</keyword>
<dbReference type="GO" id="GO:0039693">
    <property type="term" value="P:viral DNA genome replication"/>
    <property type="evidence" value="ECO:0007669"/>
    <property type="project" value="UniProtKB-UniRule"/>
</dbReference>
<dbReference type="GO" id="GO:0006351">
    <property type="term" value="P:DNA-templated transcription"/>
    <property type="evidence" value="ECO:0007669"/>
    <property type="project" value="UniProtKB-UniRule"/>
</dbReference>
<dbReference type="InterPro" id="IPR042503">
    <property type="entry name" value="Regulatory_protein_E2_N_1"/>
</dbReference>
<keyword evidence="3 12" id="KW-0678">Repressor</keyword>
<evidence type="ECO:0000256" key="6">
    <source>
        <dbReference type="ARBA" id="ARBA00022562"/>
    </source>
</evidence>
<evidence type="ECO:0000256" key="5">
    <source>
        <dbReference type="ARBA" id="ARBA00022553"/>
    </source>
</evidence>
<comment type="subunit">
    <text evidence="12">Binds DNA as homodimer. Interacts with protein E1; this interaction greatly increases E1 DNA-binding activity. Interacts with protein L1; this interaction enhances E2-dependent replication and transcription activation. Interacts with protein L2; this interaction inhibits E2 transcriptional activity but not DNA replication function E2. Interacts with protein E7; this interaction inhibits E7 oncogenic activity. Interacts with host TAF1; this interaction modulates E2-dependent transcriptional regulation. Interacts with host BRD4; this interaction mediates E2 transcriptional activation function. Additionally, the interaction with host BRD4 on mitotic chromosomes mediates tethering of the viral genome. Interacts with host TOPBP1; this interaction is required for optimal viral DNA replication.</text>
</comment>
<dbReference type="Pfam" id="PF00511">
    <property type="entry name" value="PPV_E2_C"/>
    <property type="match status" value="1"/>
</dbReference>
<keyword evidence="9 12" id="KW-0238">DNA-binding</keyword>
<dbReference type="OrthoDB" id="15886at10239"/>
<keyword evidence="7 12" id="KW-0235">DNA replication</keyword>
<dbReference type="EMBL" id="GU233853">
    <property type="protein sequence ID" value="ADR77930.1"/>
    <property type="molecule type" value="Genomic_DNA"/>
</dbReference>
<evidence type="ECO:0000256" key="2">
    <source>
        <dbReference type="ARBA" id="ARBA00007794"/>
    </source>
</evidence>
<organism evidence="16 17">
    <name type="scientific">human papillomavirus 129</name>
    <dbReference type="NCBI Taxonomy" id="931210"/>
    <lineage>
        <taxon>Viruses</taxon>
        <taxon>Monodnaviria</taxon>
        <taxon>Shotokuvirae</taxon>
        <taxon>Cossaviricota</taxon>
        <taxon>Papovaviricetes</taxon>
        <taxon>Zurhausenvirales</taxon>
        <taxon>Papillomaviridae</taxon>
        <taxon>Firstpapillomavirinae</taxon>
        <taxon>Gammapapillomavirus</taxon>
        <taxon>Gammapapillomavirus 9</taxon>
    </lineage>
</organism>
<evidence type="ECO:0000256" key="13">
    <source>
        <dbReference type="SAM" id="MobiDB-lite"/>
    </source>
</evidence>
<comment type="function">
    <text evidence="12">Plays a role in the initiation of viral DNA replication. A dimer of E2 interacts with a dimer of E1 in order to improve specificity of E1 DNA binding activity. Once the complex recognizes and binds DNA at specific sites, the E2 dimer is removed from DNA. E2 also regulates viral transcription through binding to the E2RE response element (5'-ACCNNNNNNGGT-3') present in multiple copies in the regulatory regions of the viral genome. Activates or represses transcription depending on E2RE's position with regards to proximal promoter elements including the TATA-box. Repression occurs by sterically hindering the assembly of the transcription initiation complex.</text>
</comment>
<evidence type="ECO:0000256" key="9">
    <source>
        <dbReference type="ARBA" id="ARBA00023125"/>
    </source>
</evidence>
<feature type="compositionally biased region" description="Polar residues" evidence="13">
    <location>
        <begin position="215"/>
        <end position="244"/>
    </location>
</feature>
<dbReference type="Gene3D" id="3.30.70.330">
    <property type="match status" value="1"/>
</dbReference>
<evidence type="ECO:0000259" key="15">
    <source>
        <dbReference type="Pfam" id="PF00511"/>
    </source>
</evidence>
<dbReference type="InterPro" id="IPR001866">
    <property type="entry name" value="PPV_E2_N"/>
</dbReference>
<dbReference type="GO" id="GO:0003700">
    <property type="term" value="F:DNA-binding transcription factor activity"/>
    <property type="evidence" value="ECO:0007669"/>
    <property type="project" value="UniProtKB-UniRule"/>
</dbReference>
<feature type="region of interest" description="DNA-binding domain" evidence="12">
    <location>
        <begin position="307"/>
        <end position="386"/>
    </location>
</feature>
<dbReference type="GeneID" id="10146729"/>
<comment type="subcellular location">
    <subcellularLocation>
        <location evidence="1 12">Host nucleus</location>
    </subcellularLocation>
</comment>
<name>E7BRR7_9PAPI</name>
<evidence type="ECO:0000256" key="1">
    <source>
        <dbReference type="ARBA" id="ARBA00004147"/>
    </source>
</evidence>
<dbReference type="Gene3D" id="1.10.287.30">
    <property type="entry name" value="E2 (early) protein, N terminal domain, subdomain 1"/>
    <property type="match status" value="1"/>
</dbReference>
<evidence type="ECO:0000256" key="7">
    <source>
        <dbReference type="ARBA" id="ARBA00022705"/>
    </source>
</evidence>
<comment type="caution">
    <text evidence="12">Lacks conserved residue(s) required for the propagation of feature annotation.</text>
</comment>
<evidence type="ECO:0000256" key="4">
    <source>
        <dbReference type="ARBA" id="ARBA00022518"/>
    </source>
</evidence>
<comment type="PTM">
    <text evidence="12">Phosphorylated.</text>
</comment>
<feature type="domain" description="Papillomavirus E2 C-terminal" evidence="15">
    <location>
        <begin position="310"/>
        <end position="382"/>
    </location>
</feature>
<dbReference type="GO" id="GO:0006275">
    <property type="term" value="P:regulation of DNA replication"/>
    <property type="evidence" value="ECO:0007669"/>
    <property type="project" value="UniProtKB-UniRule"/>
</dbReference>
<evidence type="ECO:0000313" key="17">
    <source>
        <dbReference type="Proteomes" id="UP000103806"/>
    </source>
</evidence>
<dbReference type="InterPro" id="IPR012677">
    <property type="entry name" value="Nucleotide-bd_a/b_plait_sf"/>
</dbReference>
<evidence type="ECO:0000256" key="3">
    <source>
        <dbReference type="ARBA" id="ARBA00022491"/>
    </source>
</evidence>
<dbReference type="InterPro" id="IPR033668">
    <property type="entry name" value="Reg_prot_E2"/>
</dbReference>
<dbReference type="HAMAP" id="MF_04001">
    <property type="entry name" value="PPV_E2"/>
    <property type="match status" value="1"/>
</dbReference>
<keyword evidence="11 12" id="KW-0804">Transcription</keyword>
<gene>
    <name evidence="12 16" type="primary">E2</name>
</gene>